<evidence type="ECO:0000313" key="3">
    <source>
        <dbReference type="EMBL" id="RSL15339.1"/>
    </source>
</evidence>
<reference evidence="3 4" key="1">
    <citation type="submission" date="2018-12" db="EMBL/GenBank/DDBJ databases">
        <title>Sequencing of bacterial isolates from soil warming experiment in Harvard Forest, Massachusetts, USA.</title>
        <authorList>
            <person name="Deangelis K."/>
        </authorList>
    </citation>
    <scope>NUCLEOTIDE SEQUENCE [LARGE SCALE GENOMIC DNA]</scope>
    <source>
        <strain evidence="3 4">EB153</strain>
    </source>
</reference>
<feature type="chain" id="PRO_5018768313" evidence="1">
    <location>
        <begin position="28"/>
        <end position="1040"/>
    </location>
</feature>
<gene>
    <name evidence="3" type="ORF">EDE15_0825</name>
</gene>
<dbReference type="InterPro" id="IPR057601">
    <property type="entry name" value="Oar-like_b-barrel"/>
</dbReference>
<dbReference type="GO" id="GO:0030246">
    <property type="term" value="F:carbohydrate binding"/>
    <property type="evidence" value="ECO:0007669"/>
    <property type="project" value="InterPro"/>
</dbReference>
<keyword evidence="1" id="KW-0732">Signal</keyword>
<proteinExistence type="predicted"/>
<dbReference type="Pfam" id="PF25183">
    <property type="entry name" value="OMP_b-brl_4"/>
    <property type="match status" value="1"/>
</dbReference>
<evidence type="ECO:0000313" key="4">
    <source>
        <dbReference type="Proteomes" id="UP000269669"/>
    </source>
</evidence>
<keyword evidence="3" id="KW-0121">Carboxypeptidase</keyword>
<evidence type="ECO:0000259" key="2">
    <source>
        <dbReference type="Pfam" id="PF25183"/>
    </source>
</evidence>
<organism evidence="3 4">
    <name type="scientific">Edaphobacter aggregans</name>
    <dbReference type="NCBI Taxonomy" id="570835"/>
    <lineage>
        <taxon>Bacteria</taxon>
        <taxon>Pseudomonadati</taxon>
        <taxon>Acidobacteriota</taxon>
        <taxon>Terriglobia</taxon>
        <taxon>Terriglobales</taxon>
        <taxon>Acidobacteriaceae</taxon>
        <taxon>Edaphobacter</taxon>
    </lineage>
</organism>
<name>A0A3R9NRP7_9BACT</name>
<feature type="signal peptide" evidence="1">
    <location>
        <begin position="1"/>
        <end position="27"/>
    </location>
</feature>
<keyword evidence="4" id="KW-1185">Reference proteome</keyword>
<dbReference type="Proteomes" id="UP000269669">
    <property type="component" value="Unassembled WGS sequence"/>
</dbReference>
<accession>A0A3R9NRP7</accession>
<dbReference type="Gene3D" id="2.60.40.1120">
    <property type="entry name" value="Carboxypeptidase-like, regulatory domain"/>
    <property type="match status" value="1"/>
</dbReference>
<protein>
    <submittedName>
        <fullName evidence="3">Carboxypeptidase family protein</fullName>
    </submittedName>
</protein>
<dbReference type="SUPFAM" id="SSF56935">
    <property type="entry name" value="Porins"/>
    <property type="match status" value="1"/>
</dbReference>
<dbReference type="GO" id="GO:0004180">
    <property type="term" value="F:carboxypeptidase activity"/>
    <property type="evidence" value="ECO:0007669"/>
    <property type="project" value="UniProtKB-KW"/>
</dbReference>
<dbReference type="OrthoDB" id="97893at2"/>
<dbReference type="SUPFAM" id="SSF49452">
    <property type="entry name" value="Starch-binding domain-like"/>
    <property type="match status" value="1"/>
</dbReference>
<dbReference type="AlphaFoldDB" id="A0A3R9NRP7"/>
<dbReference type="InterPro" id="IPR013784">
    <property type="entry name" value="Carb-bd-like_fold"/>
</dbReference>
<keyword evidence="3" id="KW-0645">Protease</keyword>
<evidence type="ECO:0000256" key="1">
    <source>
        <dbReference type="SAM" id="SignalP"/>
    </source>
</evidence>
<sequence length="1040" mass="110968">MKYSVKFLKGLFALVVLVLVSVGSGLAQSTATLAGTVTDPSGAVVPNARITVHSLATGIERVIVTDNAGVYVVPSLEPGDYQVQAAASGFSLFTVKKVTLGVDQQVTVNMALAVSSAGETVQVEAASSQIESQTMTMGQVIDRNTVQNIPLNGRHFLDLTNLTPGAVVAPANGFLTGTSRGLGANSFNTAGAREDANNFQINGINLNDMTQNQITFQPSINTTSEFKLINSTFSAEYGRSSGSVVNVATRSGASTYHGEAFNYLRNNYFDARNYFNRRGSRQNQFIRNNFGGAFSGPVPFIMKDRLFFFVSYEGLRQTQALLLTSQVPNAAQRTAFAASPIGANYAKLINLIPVGVQSTTNGVTTAVATGSSPGPVKTDQYSGDLLATLTKANSLHLYYAWQQDARTEPNLQGNTIAGFGDHRTAHRQIGTINDVHIFSPNVVNEARLGFNRIAINFSPNFTALSSDYGIPNGVTIPIGLPQITVSDLGLNFGGPSGFPQGRFVTTGVLSNTLTIVKGKHTIKTGGEFRRFIGSNFSNTAGVISFSTTQNFINGLANSFAANGVNPVSSRIFISAVGAFVQDTYRVRPDLILEYGLRYEWNGTPAEGGHRFITFDPTIVGFKQVNQPYKQNNNYEPRLGFTYDVMGKTKTIVRAGFGYMVDQPIISNVTGLTTNPPLSQPVQTTSVSVATAFASAAASGLNPSSVNPNFKNGYVLSYNLNVQQDLGHGAALQVGYIGSGGRHLRLNRNINQLTYAPGATTGVRPYPKTLVAGPGFGTSPGVPAGTSLGNITYNDYSGMSSYNAMWLTFRQTLRRGLEFNTTYTYSKSMDQNSQSGNGVQDNFNPAGSYGLSDFDVRHHFVLSAIWNLPFQGNRLKDGWLVANVTQIQGGNPLNVVTSSTYTGASGNIRPSLLGTPSVGFHTALANFSIPYIVGSACSTPTAGCVFYAPTLGFGTMQRNSLTGPGFSDTDMSLQKTTRITENVAFVLRMDAFDVFNQSNFGNPNLTATPGSTSFGNITATRGAIGDAGSSRQLQFAAKINF</sequence>
<dbReference type="EMBL" id="RSDW01000001">
    <property type="protein sequence ID" value="RSL15339.1"/>
    <property type="molecule type" value="Genomic_DNA"/>
</dbReference>
<feature type="domain" description="TonB-dependent transporter Oar-like beta-barrel" evidence="2">
    <location>
        <begin position="249"/>
        <end position="1033"/>
    </location>
</feature>
<keyword evidence="3" id="KW-0378">Hydrolase</keyword>
<comment type="caution">
    <text evidence="3">The sequence shown here is derived from an EMBL/GenBank/DDBJ whole genome shotgun (WGS) entry which is preliminary data.</text>
</comment>
<dbReference type="RefSeq" id="WP_125484092.1">
    <property type="nucleotide sequence ID" value="NZ_RSDW01000001.1"/>
</dbReference>
<dbReference type="Pfam" id="PF13620">
    <property type="entry name" value="CarboxypepD_reg"/>
    <property type="match status" value="1"/>
</dbReference>